<evidence type="ECO:0000313" key="2">
    <source>
        <dbReference type="Proteomes" id="UP000664132"/>
    </source>
</evidence>
<dbReference type="InterPro" id="IPR017853">
    <property type="entry name" value="GH"/>
</dbReference>
<keyword evidence="2" id="KW-1185">Reference proteome</keyword>
<dbReference type="Proteomes" id="UP000664132">
    <property type="component" value="Unassembled WGS sequence"/>
</dbReference>
<accession>A0A8H7WK11</accession>
<reference evidence="1" key="1">
    <citation type="submission" date="2021-02" db="EMBL/GenBank/DDBJ databases">
        <title>Genome sequence Cadophora malorum strain M34.</title>
        <authorList>
            <person name="Stefanovic E."/>
            <person name="Vu D."/>
            <person name="Scully C."/>
            <person name="Dijksterhuis J."/>
            <person name="Roader J."/>
            <person name="Houbraken J."/>
        </authorList>
    </citation>
    <scope>NUCLEOTIDE SEQUENCE</scope>
    <source>
        <strain evidence="1">M34</strain>
    </source>
</reference>
<name>A0A8H7WK11_9HELO</name>
<comment type="caution">
    <text evidence="1">The sequence shown here is derived from an EMBL/GenBank/DDBJ whole genome shotgun (WGS) entry which is preliminary data.</text>
</comment>
<dbReference type="Gene3D" id="3.20.20.80">
    <property type="entry name" value="Glycosidases"/>
    <property type="match status" value="1"/>
</dbReference>
<dbReference type="SUPFAM" id="SSF51445">
    <property type="entry name" value="(Trans)glycosidases"/>
    <property type="match status" value="1"/>
</dbReference>
<dbReference type="EMBL" id="JAFJYH010000003">
    <property type="protein sequence ID" value="KAG4426299.1"/>
    <property type="molecule type" value="Genomic_DNA"/>
</dbReference>
<organism evidence="1 2">
    <name type="scientific">Cadophora malorum</name>
    <dbReference type="NCBI Taxonomy" id="108018"/>
    <lineage>
        <taxon>Eukaryota</taxon>
        <taxon>Fungi</taxon>
        <taxon>Dikarya</taxon>
        <taxon>Ascomycota</taxon>
        <taxon>Pezizomycotina</taxon>
        <taxon>Leotiomycetes</taxon>
        <taxon>Helotiales</taxon>
        <taxon>Ploettnerulaceae</taxon>
        <taxon>Cadophora</taxon>
    </lineage>
</organism>
<dbReference type="OrthoDB" id="4426597at2759"/>
<proteinExistence type="predicted"/>
<dbReference type="AlphaFoldDB" id="A0A8H7WK11"/>
<protein>
    <recommendedName>
        <fullName evidence="3">Abortive infection protein</fullName>
    </recommendedName>
</protein>
<evidence type="ECO:0000313" key="1">
    <source>
        <dbReference type="EMBL" id="KAG4426299.1"/>
    </source>
</evidence>
<sequence length="352" mass="39285">MKYRGIVYDVGLNFGGTNLSVPSFDINLVKYDMHAIAHDLHANAVRIEGEEISRLITATRVACSEGLTVFFNPWKMEVGVEETRAYLEEAAEAAETLRDDGMDIIFIASCEYTIFNKGVFPGDSFNDRVTWFGTQLAGNPPDAKHIAESVREKSPKLNEILRSFVESVRRKFRGQVTYSAGTWELVDWSIFDIVGIDYYRRGESEEEYVAGLDLYRHGKPLVVIEFGCCAYDGAAKRGDGGFALLKGTNPDGTGKFKDDVVPIRSEREQADYVGTQLKLFAGADVHATFVFLFSFPLMPLGEGASDMDMMSFSLVKTLPSQSPTSKIMPPWEPKEAFHRIADIYKRMAEATV</sequence>
<gene>
    <name evidence="1" type="ORF">IFR04_000482</name>
</gene>
<evidence type="ECO:0008006" key="3">
    <source>
        <dbReference type="Google" id="ProtNLM"/>
    </source>
</evidence>